<comment type="caution">
    <text evidence="4">The sequence shown here is derived from an EMBL/GenBank/DDBJ whole genome shotgun (WGS) entry which is preliminary data.</text>
</comment>
<keyword evidence="2" id="KW-0472">Membrane</keyword>
<evidence type="ECO:0000259" key="3">
    <source>
        <dbReference type="Pfam" id="PF02608"/>
    </source>
</evidence>
<name>A0A832ZVH4_CALS0</name>
<keyword evidence="2" id="KW-1133">Transmembrane helix</keyword>
<keyword evidence="1" id="KW-0732">Signal</keyword>
<dbReference type="Gene3D" id="3.40.50.2300">
    <property type="match status" value="2"/>
</dbReference>
<organism evidence="4 5">
    <name type="scientific">Caldiarchaeum subterraneum</name>
    <dbReference type="NCBI Taxonomy" id="311458"/>
    <lineage>
        <taxon>Archaea</taxon>
        <taxon>Nitrososphaerota</taxon>
        <taxon>Candidatus Caldarchaeales</taxon>
        <taxon>Candidatus Caldarchaeaceae</taxon>
        <taxon>Candidatus Caldarchaeum</taxon>
    </lineage>
</organism>
<dbReference type="InterPro" id="IPR006311">
    <property type="entry name" value="TAT_signal"/>
</dbReference>
<dbReference type="InterPro" id="IPR052910">
    <property type="entry name" value="ABC-Purine-Binding"/>
</dbReference>
<evidence type="ECO:0000256" key="2">
    <source>
        <dbReference type="SAM" id="Phobius"/>
    </source>
</evidence>
<evidence type="ECO:0000313" key="5">
    <source>
        <dbReference type="Proteomes" id="UP000608579"/>
    </source>
</evidence>
<evidence type="ECO:0000313" key="4">
    <source>
        <dbReference type="EMBL" id="HIQ29663.1"/>
    </source>
</evidence>
<dbReference type="Pfam" id="PF02608">
    <property type="entry name" value="Bmp"/>
    <property type="match status" value="1"/>
</dbReference>
<feature type="transmembrane region" description="Helical" evidence="2">
    <location>
        <begin position="21"/>
        <end position="41"/>
    </location>
</feature>
<dbReference type="PANTHER" id="PTHR43208">
    <property type="entry name" value="ABC TRANSPORTER SUBSTRATE-BINDING PROTEIN"/>
    <property type="match status" value="1"/>
</dbReference>
<protein>
    <submittedName>
        <fullName evidence="4">BMP family ABC transporter substrate-binding protein</fullName>
    </submittedName>
</protein>
<dbReference type="InterPro" id="IPR003760">
    <property type="entry name" value="PnrA-like"/>
</dbReference>
<dbReference type="AlphaFoldDB" id="A0A832ZVH4"/>
<proteinExistence type="predicted"/>
<dbReference type="GO" id="GO:0005886">
    <property type="term" value="C:plasma membrane"/>
    <property type="evidence" value="ECO:0007669"/>
    <property type="project" value="InterPro"/>
</dbReference>
<sequence>MKRNRNAVRRLSRREFLGISTGAAAGGIVAAAVVGGIAGYFTGQTTAKPTTVTKTTTVAGAAQTVTQTVTQTVQAPGAKPIKAGYVYVGPVGDFGWTYAHDQSRQYADRIYAQASSTYIESVPEAEGAAAIQTLVEKEDVDLVITTSFGYMDATAEMAEKYPDKYFVHISGYRSGAAGNAPENMSAAFAEFYQLYYLNGLAAGAVTKTGVVGYVAAHPIPEVVRHINAFVLGANYAYRKRTGKNIKAYVSWLFSWFDPGKTRTATISLVEEKNADVVAFTEDSPTTLQVAEEYTTQKGKQVWSFSHYGDMTQYGPNSHLTGQIVNWGPIYLDFYRMVATDTWRSVDIWTRIGDYIPYKWRLPVEKSTAGKPEGTVYLAPLHSAIPSEWQLEIKRRYEEMKELIFEPFSPEGNLGEPIRDQEGEVMIDYDQIVVSKKTGEVREGGRADHDALWLMDWFVEYIESELPKA</sequence>
<dbReference type="PANTHER" id="PTHR43208:SF1">
    <property type="entry name" value="ABC TRANSPORTER SUBSTRATE-BINDING PROTEIN"/>
    <property type="match status" value="1"/>
</dbReference>
<gene>
    <name evidence="4" type="ORF">EYH45_03765</name>
</gene>
<dbReference type="PROSITE" id="PS51318">
    <property type="entry name" value="TAT"/>
    <property type="match status" value="1"/>
</dbReference>
<dbReference type="Proteomes" id="UP000608579">
    <property type="component" value="Unassembled WGS sequence"/>
</dbReference>
<reference evidence="4" key="1">
    <citation type="journal article" date="2020" name="ISME J.">
        <title>Gammaproteobacteria mediating utilization of methyl-, sulfur- and petroleum organic compounds in deep ocean hydrothermal plumes.</title>
        <authorList>
            <person name="Zhou Z."/>
            <person name="Liu Y."/>
            <person name="Pan J."/>
            <person name="Cron B.R."/>
            <person name="Toner B.M."/>
            <person name="Anantharaman K."/>
            <person name="Breier J.A."/>
            <person name="Dick G.J."/>
            <person name="Li M."/>
        </authorList>
    </citation>
    <scope>NUCLEOTIDE SEQUENCE</scope>
    <source>
        <strain evidence="4">SZUA-1515</strain>
    </source>
</reference>
<feature type="domain" description="ABC transporter substrate-binding protein PnrA-like" evidence="3">
    <location>
        <begin position="82"/>
        <end position="347"/>
    </location>
</feature>
<keyword evidence="2" id="KW-0812">Transmembrane</keyword>
<dbReference type="EMBL" id="DQVM01000072">
    <property type="protein sequence ID" value="HIQ29663.1"/>
    <property type="molecule type" value="Genomic_DNA"/>
</dbReference>
<dbReference type="CDD" id="cd19963">
    <property type="entry name" value="PBP1_BMP-like"/>
    <property type="match status" value="1"/>
</dbReference>
<accession>A0A832ZVH4</accession>
<evidence type="ECO:0000256" key="1">
    <source>
        <dbReference type="ARBA" id="ARBA00022729"/>
    </source>
</evidence>